<dbReference type="OrthoDB" id="775260at2759"/>
<dbReference type="STRING" id="1257118.L8HE46"/>
<name>L8HE46_ACACF</name>
<dbReference type="Gene3D" id="3.30.160.60">
    <property type="entry name" value="Classic Zinc Finger"/>
    <property type="match status" value="1"/>
</dbReference>
<evidence type="ECO:0000313" key="6">
    <source>
        <dbReference type="EMBL" id="ELR23502.1"/>
    </source>
</evidence>
<dbReference type="GO" id="GO:0052381">
    <property type="term" value="F:tRNA dimethylallyltransferase activity"/>
    <property type="evidence" value="ECO:0007669"/>
    <property type="project" value="InterPro"/>
</dbReference>
<evidence type="ECO:0000256" key="4">
    <source>
        <dbReference type="ARBA" id="ARBA00022840"/>
    </source>
</evidence>
<dbReference type="Pfam" id="PF01715">
    <property type="entry name" value="IPPT"/>
    <property type="match status" value="1"/>
</dbReference>
<dbReference type="InterPro" id="IPR027417">
    <property type="entry name" value="P-loop_NTPase"/>
</dbReference>
<organism evidence="6 7">
    <name type="scientific">Acanthamoeba castellanii (strain ATCC 30010 / Neff)</name>
    <dbReference type="NCBI Taxonomy" id="1257118"/>
    <lineage>
        <taxon>Eukaryota</taxon>
        <taxon>Amoebozoa</taxon>
        <taxon>Discosea</taxon>
        <taxon>Longamoebia</taxon>
        <taxon>Centramoebida</taxon>
        <taxon>Acanthamoebidae</taxon>
        <taxon>Acanthamoeba</taxon>
    </lineage>
</organism>
<dbReference type="HAMAP" id="MF_00185">
    <property type="entry name" value="IPP_trans"/>
    <property type="match status" value="1"/>
</dbReference>
<feature type="region of interest" description="Disordered" evidence="5">
    <location>
        <begin position="382"/>
        <end position="427"/>
    </location>
</feature>
<dbReference type="RefSeq" id="XP_004353030.1">
    <property type="nucleotide sequence ID" value="XM_004352978.1"/>
</dbReference>
<dbReference type="PANTHER" id="PTHR11088">
    <property type="entry name" value="TRNA DIMETHYLALLYLTRANSFERASE"/>
    <property type="match status" value="1"/>
</dbReference>
<feature type="region of interest" description="Disordered" evidence="5">
    <location>
        <begin position="481"/>
        <end position="502"/>
    </location>
</feature>
<feature type="region of interest" description="Disordered" evidence="5">
    <location>
        <begin position="128"/>
        <end position="161"/>
    </location>
</feature>
<dbReference type="KEGG" id="acan:ACA1_071230"/>
<dbReference type="SUPFAM" id="SSF52540">
    <property type="entry name" value="P-loop containing nucleoside triphosphate hydrolases"/>
    <property type="match status" value="1"/>
</dbReference>
<dbReference type="EMBL" id="KB007857">
    <property type="protein sequence ID" value="ELR23502.1"/>
    <property type="molecule type" value="Genomic_DNA"/>
</dbReference>
<dbReference type="AlphaFoldDB" id="L8HE46"/>
<dbReference type="VEuPathDB" id="AmoebaDB:ACA1_071230"/>
<dbReference type="OMA" id="TAENWGC"/>
<reference evidence="6 7" key="1">
    <citation type="journal article" date="2013" name="Genome Biol.">
        <title>Genome of Acanthamoeba castellanii highlights extensive lateral gene transfer and early evolution of tyrosine kinase signaling.</title>
        <authorList>
            <person name="Clarke M."/>
            <person name="Lohan A.J."/>
            <person name="Liu B."/>
            <person name="Lagkouvardos I."/>
            <person name="Roy S."/>
            <person name="Zafar N."/>
            <person name="Bertelli C."/>
            <person name="Schilde C."/>
            <person name="Kianianmomeni A."/>
            <person name="Burglin T.R."/>
            <person name="Frech C."/>
            <person name="Turcotte B."/>
            <person name="Kopec K.O."/>
            <person name="Synnott J.M."/>
            <person name="Choo C."/>
            <person name="Paponov I."/>
            <person name="Finkler A."/>
            <person name="Soon Heng Tan C."/>
            <person name="Hutchins A.P."/>
            <person name="Weinmeier T."/>
            <person name="Rattei T."/>
            <person name="Chu J.S."/>
            <person name="Gimenez G."/>
            <person name="Irimia M."/>
            <person name="Rigden D.J."/>
            <person name="Fitzpatrick D.A."/>
            <person name="Lorenzo-Morales J."/>
            <person name="Bateman A."/>
            <person name="Chiu C.H."/>
            <person name="Tang P."/>
            <person name="Hegemann P."/>
            <person name="Fromm H."/>
            <person name="Raoult D."/>
            <person name="Greub G."/>
            <person name="Miranda-Saavedra D."/>
            <person name="Chen N."/>
            <person name="Nash P."/>
            <person name="Ginger M.L."/>
            <person name="Horn M."/>
            <person name="Schaap P."/>
            <person name="Caler L."/>
            <person name="Loftus B."/>
        </authorList>
    </citation>
    <scope>NUCLEOTIDE SEQUENCE [LARGE SCALE GENOMIC DNA]</scope>
    <source>
        <strain evidence="6 7">Neff</strain>
    </source>
</reference>
<evidence type="ECO:0000256" key="5">
    <source>
        <dbReference type="SAM" id="MobiDB-lite"/>
    </source>
</evidence>
<dbReference type="GeneID" id="14924482"/>
<dbReference type="Gene3D" id="1.10.20.140">
    <property type="match status" value="1"/>
</dbReference>
<dbReference type="InterPro" id="IPR018022">
    <property type="entry name" value="IPT"/>
</dbReference>
<proteinExistence type="inferred from homology"/>
<feature type="compositionally biased region" description="Low complexity" evidence="5">
    <location>
        <begin position="481"/>
        <end position="495"/>
    </location>
</feature>
<keyword evidence="3" id="KW-0547">Nucleotide-binding</keyword>
<comment type="similarity">
    <text evidence="1">Belongs to the IPP transferase family.</text>
</comment>
<evidence type="ECO:0000313" key="7">
    <source>
        <dbReference type="Proteomes" id="UP000011083"/>
    </source>
</evidence>
<keyword evidence="7" id="KW-1185">Reference proteome</keyword>
<dbReference type="GO" id="GO:0006400">
    <property type="term" value="P:tRNA modification"/>
    <property type="evidence" value="ECO:0007669"/>
    <property type="project" value="TreeGrafter"/>
</dbReference>
<dbReference type="Proteomes" id="UP000011083">
    <property type="component" value="Unassembled WGS sequence"/>
</dbReference>
<dbReference type="InterPro" id="IPR039657">
    <property type="entry name" value="Dimethylallyltransferase"/>
</dbReference>
<evidence type="ECO:0000256" key="3">
    <source>
        <dbReference type="ARBA" id="ARBA00022741"/>
    </source>
</evidence>
<protein>
    <submittedName>
        <fullName evidence="6">tRNA dimethylallyltransferase</fullName>
    </submittedName>
</protein>
<feature type="compositionally biased region" description="Basic and acidic residues" evidence="5">
    <location>
        <begin position="408"/>
        <end position="427"/>
    </location>
</feature>
<dbReference type="GO" id="GO:0005524">
    <property type="term" value="F:ATP binding"/>
    <property type="evidence" value="ECO:0007669"/>
    <property type="project" value="UniProtKB-KW"/>
</dbReference>
<evidence type="ECO:0000256" key="1">
    <source>
        <dbReference type="ARBA" id="ARBA00005842"/>
    </source>
</evidence>
<gene>
    <name evidence="6" type="ORF">ACA1_071230</name>
</gene>
<keyword evidence="2 6" id="KW-0808">Transferase</keyword>
<keyword evidence="4" id="KW-0067">ATP-binding</keyword>
<dbReference type="Gene3D" id="3.40.50.300">
    <property type="entry name" value="P-loop containing nucleotide triphosphate hydrolases"/>
    <property type="match status" value="1"/>
</dbReference>
<sequence>MEGADGCEEEGRSPVQKKQVVVVMGSTGVGKSQLAIDLALALQKQQRGVAEIINADSMQAGVVHHLLDVVEPTDINFNVIEFCRLALATIDDIHSRGNLPIVVGGTHYYLEALLWENVLLHAADAPLAPKHHHHQSQRPRPDEEAGEEGEGEHKAGGGGGTEPAELAALYRRLSEVDPLMASWLHPHNERKIKRALEVYDTTGQPYSDKLRQQASPTPRYDALLFWIDCDRAVLNARLDGRVDKMVRAGLLAEVADLRRLLERDGLPMDYTKGILQAIGYKEFAPYFAAAEKGGAEAEGALRACVAALKQRTRKYAKVQTSWVHRHFRPRATIHRLDSTRFEQQRWDDEVRLPAVRVLTQWYTAGAGDSAVQYVEVLRPPSAERASLKRPTSDRGGDDGAEGGGDSGEATKRNKAEGGKGESGEGREEALGARWRRFVCEECEGKVLQGEVQWRAHLASRGHYHHRRRRRQQALLVGITTAASTAATATDGADPTDTSHKAQ</sequence>
<accession>L8HE46</accession>
<dbReference type="PANTHER" id="PTHR11088:SF89">
    <property type="entry name" value="TRNA DIMETHYLALLYLTRANSFERASE"/>
    <property type="match status" value="1"/>
</dbReference>
<dbReference type="GO" id="GO:0005739">
    <property type="term" value="C:mitochondrion"/>
    <property type="evidence" value="ECO:0007669"/>
    <property type="project" value="TreeGrafter"/>
</dbReference>
<evidence type="ECO:0000256" key="2">
    <source>
        <dbReference type="ARBA" id="ARBA00022679"/>
    </source>
</evidence>